<proteinExistence type="predicted"/>
<evidence type="ECO:0000313" key="1">
    <source>
        <dbReference type="EMBL" id="PXW33199.1"/>
    </source>
</evidence>
<dbReference type="AlphaFoldDB" id="A0A318F816"/>
<gene>
    <name evidence="1" type="ORF">DET57_1391</name>
</gene>
<reference evidence="1 2" key="1">
    <citation type="submission" date="2018-05" db="EMBL/GenBank/DDBJ databases">
        <title>Freshwater and sediment microbial communities from various areas in North America, analyzing microbe dynamics in response to fracking.</title>
        <authorList>
            <person name="Lamendella R."/>
        </authorList>
    </citation>
    <scope>NUCLEOTIDE SEQUENCE [LARGE SCALE GENOMIC DNA]</scope>
    <source>
        <strain evidence="1 2">67</strain>
    </source>
</reference>
<dbReference type="Proteomes" id="UP000247485">
    <property type="component" value="Unassembled WGS sequence"/>
</dbReference>
<dbReference type="EMBL" id="QJJG01000039">
    <property type="protein sequence ID" value="PXW33199.1"/>
    <property type="molecule type" value="Genomic_DNA"/>
</dbReference>
<evidence type="ECO:0000313" key="2">
    <source>
        <dbReference type="Proteomes" id="UP000247485"/>
    </source>
</evidence>
<organism evidence="1 2">
    <name type="scientific">Klebsiella oxytoca</name>
    <dbReference type="NCBI Taxonomy" id="571"/>
    <lineage>
        <taxon>Bacteria</taxon>
        <taxon>Pseudomonadati</taxon>
        <taxon>Pseudomonadota</taxon>
        <taxon>Gammaproteobacteria</taxon>
        <taxon>Enterobacterales</taxon>
        <taxon>Enterobacteriaceae</taxon>
        <taxon>Klebsiella/Raoultella group</taxon>
        <taxon>Klebsiella</taxon>
    </lineage>
</organism>
<name>A0A318F816_KLEOX</name>
<accession>A0A318F816</accession>
<comment type="caution">
    <text evidence="1">The sequence shown here is derived from an EMBL/GenBank/DDBJ whole genome shotgun (WGS) entry which is preliminary data.</text>
</comment>
<protein>
    <submittedName>
        <fullName evidence="1">Uncharacterized protein</fullName>
    </submittedName>
</protein>
<sequence>MKRIFFIAHLRWLYFNQRTLLSGKTKFWGDYTVSGDVQEEIAGSLSEQIGQLRKSIAGARQDIIAPVVWIGSGQVNIAQCLLDTLDLVKSLADVLASHSHPGTGNPNNSSEIAAHGSTATALSGKYSPIIG</sequence>